<feature type="domain" description="DUF4412" evidence="2">
    <location>
        <begin position="73"/>
        <end position="264"/>
    </location>
</feature>
<dbReference type="Pfam" id="PF14371">
    <property type="entry name" value="DUF4412"/>
    <property type="match status" value="1"/>
</dbReference>
<protein>
    <recommendedName>
        <fullName evidence="2">DUF4412 domain-containing protein</fullName>
    </recommendedName>
</protein>
<organism evidence="3">
    <name type="scientific">Chlorobium phaeobacteroides (strain BS1)</name>
    <dbReference type="NCBI Taxonomy" id="331678"/>
    <lineage>
        <taxon>Bacteria</taxon>
        <taxon>Pseudomonadati</taxon>
        <taxon>Chlorobiota</taxon>
        <taxon>Chlorobiia</taxon>
        <taxon>Chlorobiales</taxon>
        <taxon>Chlorobiaceae</taxon>
        <taxon>Chlorobium/Pelodictyon group</taxon>
        <taxon>Chlorobium</taxon>
    </lineage>
</organism>
<feature type="coiled-coil region" evidence="1">
    <location>
        <begin position="283"/>
        <end position="312"/>
    </location>
</feature>
<name>B3EN17_CHLPB</name>
<reference evidence="3" key="1">
    <citation type="submission" date="2008-06" db="EMBL/GenBank/DDBJ databases">
        <title>Complete sequence of Chlorobium phaeobacteroides BS1.</title>
        <authorList>
            <consortium name="US DOE Joint Genome Institute"/>
            <person name="Lucas S."/>
            <person name="Copeland A."/>
            <person name="Lapidus A."/>
            <person name="Glavina del Rio T."/>
            <person name="Dalin E."/>
            <person name="Tice H."/>
            <person name="Bruce D."/>
            <person name="Goodwin L."/>
            <person name="Pitluck S."/>
            <person name="Schmutz J."/>
            <person name="Larimer F."/>
            <person name="Land M."/>
            <person name="Hauser L."/>
            <person name="Kyrpides N."/>
            <person name="Ovchinnikova G."/>
            <person name="Li T."/>
            <person name="Liu Z."/>
            <person name="Zhao F."/>
            <person name="Overmann J."/>
            <person name="Bryant D.A."/>
            <person name="Richardson P."/>
        </authorList>
    </citation>
    <scope>NUCLEOTIDE SEQUENCE [LARGE SCALE GENOMIC DNA]</scope>
    <source>
        <strain evidence="3">BS1</strain>
    </source>
</reference>
<evidence type="ECO:0000313" key="3">
    <source>
        <dbReference type="EMBL" id="ACE05006.1"/>
    </source>
</evidence>
<sequence>MKKNPILVRYIQNTDTPSNNRIMRKTLFFCLCLLMQLTLLNACQQKSGERDAENVRKEESGKQFAGGLFEKKFEGIMHMKISAPEGSQEGKLYISKNGTRFEMKLADPGTGKVMMNITTFTPSAEPNLLYTLNDQAKTYNVMDMEKLQKELGDVGENMEQDDFTVKKLGTETLHGYKCTHVLITDGQGETEMWLTKDLLSAADFARLQTGKNKSAAAFDRRLKKAGLDGFPLKTLDRKSNTSMEFVKIERKSLDKSLFVVPSGYTKKESALQMMVPEISDKEMQQLENMQEMLKDEKSVKEMEDMMKNMQKKFEGMQMPGQ</sequence>
<keyword evidence="1" id="KW-0175">Coiled coil</keyword>
<dbReference type="AlphaFoldDB" id="B3EN17"/>
<gene>
    <name evidence="3" type="ordered locus">Cphamn1_2097</name>
</gene>
<dbReference type="InterPro" id="IPR025524">
    <property type="entry name" value="DUF4412"/>
</dbReference>
<dbReference type="eggNOG" id="ENOG5032XXI">
    <property type="taxonomic scope" value="Bacteria"/>
</dbReference>
<accession>B3EN17</accession>
<evidence type="ECO:0000259" key="2">
    <source>
        <dbReference type="Pfam" id="PF14371"/>
    </source>
</evidence>
<evidence type="ECO:0000256" key="1">
    <source>
        <dbReference type="SAM" id="Coils"/>
    </source>
</evidence>
<dbReference type="KEGG" id="cpb:Cphamn1_2097"/>
<dbReference type="HOGENOM" id="CLU_088873_0_0_10"/>
<dbReference type="EMBL" id="CP001101">
    <property type="protein sequence ID" value="ACE05006.1"/>
    <property type="molecule type" value="Genomic_DNA"/>
</dbReference>
<proteinExistence type="predicted"/>